<dbReference type="Pfam" id="PF00288">
    <property type="entry name" value="GHMP_kinases_N"/>
    <property type="match status" value="1"/>
</dbReference>
<dbReference type="EMBL" id="VIKS01000013">
    <property type="protein sequence ID" value="TQV85053.1"/>
    <property type="molecule type" value="Genomic_DNA"/>
</dbReference>
<dbReference type="InterPro" id="IPR006204">
    <property type="entry name" value="GHMP_kinase_N_dom"/>
</dbReference>
<evidence type="ECO:0000256" key="1">
    <source>
        <dbReference type="ARBA" id="ARBA00005015"/>
    </source>
</evidence>
<accession>A0A545U6L5</accession>
<dbReference type="UniPathway" id="UPA00050">
    <property type="reaction ID" value="UER00064"/>
</dbReference>
<keyword evidence="10 12" id="KW-0067">ATP-binding</keyword>
<dbReference type="OrthoDB" id="9769912at2"/>
<dbReference type="HAMAP" id="MF_00384">
    <property type="entry name" value="Homoser_kinase"/>
    <property type="match status" value="1"/>
</dbReference>
<feature type="domain" description="GHMP kinase C-terminal" evidence="14">
    <location>
        <begin position="232"/>
        <end position="290"/>
    </location>
</feature>
<dbReference type="Proteomes" id="UP000315439">
    <property type="component" value="Unassembled WGS sequence"/>
</dbReference>
<dbReference type="InterPro" id="IPR000870">
    <property type="entry name" value="Homoserine_kinase"/>
</dbReference>
<evidence type="ECO:0000256" key="8">
    <source>
        <dbReference type="ARBA" id="ARBA00022741"/>
    </source>
</evidence>
<evidence type="ECO:0000256" key="3">
    <source>
        <dbReference type="ARBA" id="ARBA00012078"/>
    </source>
</evidence>
<evidence type="ECO:0000256" key="12">
    <source>
        <dbReference type="HAMAP-Rule" id="MF_00384"/>
    </source>
</evidence>
<reference evidence="15 16" key="1">
    <citation type="submission" date="2019-07" db="EMBL/GenBank/DDBJ databases">
        <title>Draft genome for Aliikangiella sp. M105.</title>
        <authorList>
            <person name="Wang G."/>
        </authorList>
    </citation>
    <scope>NUCLEOTIDE SEQUENCE [LARGE SCALE GENOMIC DNA]</scope>
    <source>
        <strain evidence="15 16">M105</strain>
    </source>
</reference>
<evidence type="ECO:0000256" key="9">
    <source>
        <dbReference type="ARBA" id="ARBA00022777"/>
    </source>
</evidence>
<dbReference type="NCBIfam" id="TIGR00191">
    <property type="entry name" value="thrB"/>
    <property type="match status" value="1"/>
</dbReference>
<comment type="similarity">
    <text evidence="2 12">Belongs to the GHMP kinase family. Homoserine kinase subfamily.</text>
</comment>
<evidence type="ECO:0000313" key="16">
    <source>
        <dbReference type="Proteomes" id="UP000315439"/>
    </source>
</evidence>
<evidence type="ECO:0000256" key="6">
    <source>
        <dbReference type="ARBA" id="ARBA00022679"/>
    </source>
</evidence>
<dbReference type="GO" id="GO:0009088">
    <property type="term" value="P:threonine biosynthetic process"/>
    <property type="evidence" value="ECO:0007669"/>
    <property type="project" value="UniProtKB-UniRule"/>
</dbReference>
<dbReference type="InterPro" id="IPR014721">
    <property type="entry name" value="Ribsml_uS5_D2-typ_fold_subgr"/>
</dbReference>
<dbReference type="GO" id="GO:0005737">
    <property type="term" value="C:cytoplasm"/>
    <property type="evidence" value="ECO:0007669"/>
    <property type="project" value="UniProtKB-SubCell"/>
</dbReference>
<dbReference type="InterPro" id="IPR006203">
    <property type="entry name" value="GHMP_knse_ATP-bd_CS"/>
</dbReference>
<comment type="function">
    <text evidence="12">Catalyzes the ATP-dependent phosphorylation of L-homoserine to L-homoserine phosphate.</text>
</comment>
<dbReference type="GO" id="GO:0005524">
    <property type="term" value="F:ATP binding"/>
    <property type="evidence" value="ECO:0007669"/>
    <property type="project" value="UniProtKB-UniRule"/>
</dbReference>
<dbReference type="PANTHER" id="PTHR20861:SF1">
    <property type="entry name" value="HOMOSERINE KINASE"/>
    <property type="match status" value="1"/>
</dbReference>
<comment type="caution">
    <text evidence="15">The sequence shown here is derived from an EMBL/GenBank/DDBJ whole genome shotgun (WGS) entry which is preliminary data.</text>
</comment>
<dbReference type="SUPFAM" id="SSF55060">
    <property type="entry name" value="GHMP Kinase, C-terminal domain"/>
    <property type="match status" value="1"/>
</dbReference>
<dbReference type="InterPro" id="IPR013750">
    <property type="entry name" value="GHMP_kinase_C_dom"/>
</dbReference>
<keyword evidence="9 12" id="KW-0418">Kinase</keyword>
<keyword evidence="12" id="KW-0963">Cytoplasm</keyword>
<dbReference type="SUPFAM" id="SSF54211">
    <property type="entry name" value="Ribosomal protein S5 domain 2-like"/>
    <property type="match status" value="1"/>
</dbReference>
<dbReference type="Pfam" id="PF08544">
    <property type="entry name" value="GHMP_kinases_C"/>
    <property type="match status" value="1"/>
</dbReference>
<dbReference type="EC" id="2.7.1.39" evidence="3 12"/>
<dbReference type="PANTHER" id="PTHR20861">
    <property type="entry name" value="HOMOSERINE/4-DIPHOSPHOCYTIDYL-2-C-METHYL-D-ERYTHRITOL KINASE"/>
    <property type="match status" value="1"/>
</dbReference>
<dbReference type="Gene3D" id="3.30.230.10">
    <property type="match status" value="1"/>
</dbReference>
<dbReference type="RefSeq" id="WP_142933742.1">
    <property type="nucleotide sequence ID" value="NZ_ML660169.1"/>
</dbReference>
<dbReference type="Gene3D" id="3.30.70.890">
    <property type="entry name" value="GHMP kinase, C-terminal domain"/>
    <property type="match status" value="1"/>
</dbReference>
<keyword evidence="16" id="KW-1185">Reference proteome</keyword>
<keyword evidence="5 12" id="KW-0028">Amino-acid biosynthesis</keyword>
<comment type="catalytic activity">
    <reaction evidence="11 12">
        <text>L-homoserine + ATP = O-phospho-L-homoserine + ADP + H(+)</text>
        <dbReference type="Rhea" id="RHEA:13985"/>
        <dbReference type="ChEBI" id="CHEBI:15378"/>
        <dbReference type="ChEBI" id="CHEBI:30616"/>
        <dbReference type="ChEBI" id="CHEBI:57476"/>
        <dbReference type="ChEBI" id="CHEBI:57590"/>
        <dbReference type="ChEBI" id="CHEBI:456216"/>
        <dbReference type="EC" id="2.7.1.39"/>
    </reaction>
</comment>
<sequence length="321" mass="34947">MSVSVFAPISIGNVSVGFDTLGLAVTPIDGTLVGDIVSIESLSTSASSQEDSQFVLAGSHADKLPSNKNENIVWRCLAAFNQALSKQSIDIQPVKITLEKNIPVSSGLGSSACSVVAGFVALNEFYNQPFDKMTLLKLMGALEAEISGSLHYDNVAPCYLGGLQLMLDDPEKITQTLPTFDDCYWVIAYPDIEVSTKAAREILPDSYDRKTLIQFGQNLAGFVDACYRKDKQQAFSLLKDVVAEPYRKKLLPNFESAQQTLKEYGCLATGISGSGPTLFAVCDNLETAEKSQQWLKQNYLRSDEGFVHICKVDNSGARKTN</sequence>
<keyword evidence="7 12" id="KW-0791">Threonine biosynthesis</keyword>
<organism evidence="15 16">
    <name type="scientific">Aliikangiella coralliicola</name>
    <dbReference type="NCBI Taxonomy" id="2592383"/>
    <lineage>
        <taxon>Bacteria</taxon>
        <taxon>Pseudomonadati</taxon>
        <taxon>Pseudomonadota</taxon>
        <taxon>Gammaproteobacteria</taxon>
        <taxon>Oceanospirillales</taxon>
        <taxon>Pleioneaceae</taxon>
        <taxon>Aliikangiella</taxon>
    </lineage>
</organism>
<dbReference type="InterPro" id="IPR036554">
    <property type="entry name" value="GHMP_kinase_C_sf"/>
</dbReference>
<evidence type="ECO:0000259" key="13">
    <source>
        <dbReference type="Pfam" id="PF00288"/>
    </source>
</evidence>
<evidence type="ECO:0000256" key="5">
    <source>
        <dbReference type="ARBA" id="ARBA00022605"/>
    </source>
</evidence>
<dbReference type="PROSITE" id="PS00627">
    <property type="entry name" value="GHMP_KINASES_ATP"/>
    <property type="match status" value="1"/>
</dbReference>
<keyword evidence="6 12" id="KW-0808">Transferase</keyword>
<evidence type="ECO:0000259" key="14">
    <source>
        <dbReference type="Pfam" id="PF08544"/>
    </source>
</evidence>
<proteinExistence type="inferred from homology"/>
<dbReference type="GO" id="GO:0004413">
    <property type="term" value="F:homoserine kinase activity"/>
    <property type="evidence" value="ECO:0007669"/>
    <property type="project" value="UniProtKB-UniRule"/>
</dbReference>
<evidence type="ECO:0000256" key="7">
    <source>
        <dbReference type="ARBA" id="ARBA00022697"/>
    </source>
</evidence>
<protein>
    <recommendedName>
        <fullName evidence="4 12">Homoserine kinase</fullName>
        <shortName evidence="12">HK</shortName>
        <shortName evidence="12">HSK</shortName>
        <ecNumber evidence="3 12">2.7.1.39</ecNumber>
    </recommendedName>
</protein>
<feature type="domain" description="GHMP kinase N-terminal" evidence="13">
    <location>
        <begin position="71"/>
        <end position="162"/>
    </location>
</feature>
<evidence type="ECO:0000256" key="4">
    <source>
        <dbReference type="ARBA" id="ARBA00017858"/>
    </source>
</evidence>
<evidence type="ECO:0000313" key="15">
    <source>
        <dbReference type="EMBL" id="TQV85053.1"/>
    </source>
</evidence>
<dbReference type="AlphaFoldDB" id="A0A545U6L5"/>
<dbReference type="NCBIfam" id="NF002288">
    <property type="entry name" value="PRK01212.1-4"/>
    <property type="match status" value="1"/>
</dbReference>
<dbReference type="PIRSF" id="PIRSF000676">
    <property type="entry name" value="Homoser_kin"/>
    <property type="match status" value="1"/>
</dbReference>
<evidence type="ECO:0000256" key="11">
    <source>
        <dbReference type="ARBA" id="ARBA00049375"/>
    </source>
</evidence>
<comment type="subcellular location">
    <subcellularLocation>
        <location evidence="12">Cytoplasm</location>
    </subcellularLocation>
</comment>
<keyword evidence="8 12" id="KW-0547">Nucleotide-binding</keyword>
<dbReference type="InterPro" id="IPR020568">
    <property type="entry name" value="Ribosomal_Su5_D2-typ_SF"/>
</dbReference>
<name>A0A545U6L5_9GAMM</name>
<evidence type="ECO:0000256" key="2">
    <source>
        <dbReference type="ARBA" id="ARBA00007370"/>
    </source>
</evidence>
<dbReference type="PRINTS" id="PR00958">
    <property type="entry name" value="HOMSERKINASE"/>
</dbReference>
<comment type="pathway">
    <text evidence="1 12">Amino-acid biosynthesis; L-threonine biosynthesis; L-threonine from L-aspartate: step 4/5.</text>
</comment>
<evidence type="ECO:0000256" key="10">
    <source>
        <dbReference type="ARBA" id="ARBA00022840"/>
    </source>
</evidence>
<gene>
    <name evidence="12 15" type="primary">thrB</name>
    <name evidence="15" type="ORF">FLL46_21945</name>
</gene>
<feature type="binding site" evidence="12">
    <location>
        <begin position="103"/>
        <end position="113"/>
    </location>
    <ligand>
        <name>ATP</name>
        <dbReference type="ChEBI" id="CHEBI:30616"/>
    </ligand>
</feature>